<dbReference type="PRINTS" id="PR00237">
    <property type="entry name" value="GPCRRHODOPSN"/>
</dbReference>
<feature type="transmembrane region" description="Helical" evidence="10">
    <location>
        <begin position="21"/>
        <end position="45"/>
    </location>
</feature>
<sequence>MTNATSNNEEMNSNQTIDLELSLIGFGLVFMSLSIIIPNAIVIYVFKITKKLQKPKYYFILSLAVADLLVGLISINPYTVLLMIGHWPLGRGLCYTWLVLDHYIGTASNFCLIFIAFDRFGSIFHPMTHKVKCDARFMKRCVILIWTLPVLVWPLPILIYPFTEEDPDRFMPSSECNIHFYQNDITITSIVVVLSYIAPSIILLVIYFCISRRISRISGVEKKIYVIPNKAVENIASFSNTLDDVESTPDLCDNKKGHINQRFNIKDATSTIEDSLDSANSTSQRDSRVNSLDTMGVKKVGKHFEDGKRMRFPTVTETLMLSPRPRSATMTTELENHNELQSTTAQTAPKQQRRFTLNTLDFHMKLGFNSTVGTKRHRTSNISFYGKRKTSCERKMDKCRQKTKRSALKWILLVSTAFIICWFPYHITVLARSILKISLPEHLWRFCYIFGWLNSLFNPVCYAFANREFKNRVKEVFWKKR</sequence>
<dbReference type="Gene3D" id="1.20.1070.10">
    <property type="entry name" value="Rhodopsin 7-helix transmembrane proteins"/>
    <property type="match status" value="2"/>
</dbReference>
<evidence type="ECO:0000256" key="8">
    <source>
        <dbReference type="ARBA" id="ARBA00023224"/>
    </source>
</evidence>
<evidence type="ECO:0000313" key="13">
    <source>
        <dbReference type="Proteomes" id="UP000594262"/>
    </source>
</evidence>
<dbReference type="PROSITE" id="PS00237">
    <property type="entry name" value="G_PROTEIN_RECEP_F1_1"/>
    <property type="match status" value="1"/>
</dbReference>
<dbReference type="GO" id="GO:0005886">
    <property type="term" value="C:plasma membrane"/>
    <property type="evidence" value="ECO:0007669"/>
    <property type="project" value="UniProtKB-SubCell"/>
</dbReference>
<evidence type="ECO:0000256" key="9">
    <source>
        <dbReference type="RuleBase" id="RU000688"/>
    </source>
</evidence>
<evidence type="ECO:0000256" key="2">
    <source>
        <dbReference type="ARBA" id="ARBA00022475"/>
    </source>
</evidence>
<reference evidence="12" key="1">
    <citation type="submission" date="2021-01" db="UniProtKB">
        <authorList>
            <consortium name="EnsemblMetazoa"/>
        </authorList>
    </citation>
    <scope>IDENTIFICATION</scope>
</reference>
<dbReference type="PANTHER" id="PTHR24248">
    <property type="entry name" value="ADRENERGIC RECEPTOR-RELATED G-PROTEIN COUPLED RECEPTOR"/>
    <property type="match status" value="1"/>
</dbReference>
<organism evidence="12 13">
    <name type="scientific">Clytia hemisphaerica</name>
    <dbReference type="NCBI Taxonomy" id="252671"/>
    <lineage>
        <taxon>Eukaryota</taxon>
        <taxon>Metazoa</taxon>
        <taxon>Cnidaria</taxon>
        <taxon>Hydrozoa</taxon>
        <taxon>Hydroidolina</taxon>
        <taxon>Leptothecata</taxon>
        <taxon>Obeliida</taxon>
        <taxon>Clytiidae</taxon>
        <taxon>Clytia</taxon>
    </lineage>
</organism>
<dbReference type="AlphaFoldDB" id="A0A7M5UVV7"/>
<evidence type="ECO:0000256" key="5">
    <source>
        <dbReference type="ARBA" id="ARBA00023040"/>
    </source>
</evidence>
<dbReference type="GeneID" id="136798960"/>
<evidence type="ECO:0000256" key="3">
    <source>
        <dbReference type="ARBA" id="ARBA00022692"/>
    </source>
</evidence>
<dbReference type="SUPFAM" id="SSF81321">
    <property type="entry name" value="Family A G protein-coupled receptor-like"/>
    <property type="match status" value="1"/>
</dbReference>
<evidence type="ECO:0000259" key="11">
    <source>
        <dbReference type="PROSITE" id="PS50262"/>
    </source>
</evidence>
<evidence type="ECO:0000256" key="4">
    <source>
        <dbReference type="ARBA" id="ARBA00022989"/>
    </source>
</evidence>
<feature type="transmembrane region" description="Helical" evidence="10">
    <location>
        <begin position="410"/>
        <end position="431"/>
    </location>
</feature>
<keyword evidence="4 10" id="KW-1133">Transmembrane helix</keyword>
<dbReference type="GO" id="GO:0043410">
    <property type="term" value="P:positive regulation of MAPK cascade"/>
    <property type="evidence" value="ECO:0007669"/>
    <property type="project" value="TreeGrafter"/>
</dbReference>
<keyword evidence="6 10" id="KW-0472">Membrane</keyword>
<dbReference type="GO" id="GO:0071880">
    <property type="term" value="P:adenylate cyclase-activating adrenergic receptor signaling pathway"/>
    <property type="evidence" value="ECO:0007669"/>
    <property type="project" value="TreeGrafter"/>
</dbReference>
<evidence type="ECO:0000256" key="7">
    <source>
        <dbReference type="ARBA" id="ARBA00023170"/>
    </source>
</evidence>
<dbReference type="PANTHER" id="PTHR24248:SF204">
    <property type="entry name" value="HISTAMINE H1 RECEPTOR"/>
    <property type="match status" value="1"/>
</dbReference>
<feature type="transmembrane region" description="Helical" evidence="10">
    <location>
        <begin position="95"/>
        <end position="120"/>
    </location>
</feature>
<comment type="subcellular location">
    <subcellularLocation>
        <location evidence="1">Cell membrane</location>
        <topology evidence="1">Multi-pass membrane protein</topology>
    </subcellularLocation>
</comment>
<feature type="transmembrane region" description="Helical" evidence="10">
    <location>
        <begin position="187"/>
        <end position="210"/>
    </location>
</feature>
<keyword evidence="7 9" id="KW-0675">Receptor</keyword>
<evidence type="ECO:0000256" key="6">
    <source>
        <dbReference type="ARBA" id="ARBA00023136"/>
    </source>
</evidence>
<dbReference type="Proteomes" id="UP000594262">
    <property type="component" value="Unplaced"/>
</dbReference>
<keyword evidence="3 9" id="KW-0812">Transmembrane</keyword>
<feature type="transmembrane region" description="Helical" evidence="10">
    <location>
        <begin position="141"/>
        <end position="162"/>
    </location>
</feature>
<dbReference type="SMART" id="SM01381">
    <property type="entry name" value="7TM_GPCR_Srsx"/>
    <property type="match status" value="1"/>
</dbReference>
<feature type="transmembrane region" description="Helical" evidence="10">
    <location>
        <begin position="57"/>
        <end position="75"/>
    </location>
</feature>
<dbReference type="RefSeq" id="XP_066911748.1">
    <property type="nucleotide sequence ID" value="XM_067055647.1"/>
</dbReference>
<dbReference type="EnsemblMetazoa" id="CLYHEMT005000.1">
    <property type="protein sequence ID" value="CLYHEMP005000.1"/>
    <property type="gene ID" value="CLYHEMG005000"/>
</dbReference>
<keyword evidence="2" id="KW-1003">Cell membrane</keyword>
<dbReference type="InterPro" id="IPR000276">
    <property type="entry name" value="GPCR_Rhodpsn"/>
</dbReference>
<keyword evidence="5 9" id="KW-0297">G-protein coupled receptor</keyword>
<proteinExistence type="inferred from homology"/>
<evidence type="ECO:0000313" key="12">
    <source>
        <dbReference type="EnsemblMetazoa" id="CLYHEMP005000.1"/>
    </source>
</evidence>
<evidence type="ECO:0000256" key="10">
    <source>
        <dbReference type="SAM" id="Phobius"/>
    </source>
</evidence>
<evidence type="ECO:0000256" key="1">
    <source>
        <dbReference type="ARBA" id="ARBA00004651"/>
    </source>
</evidence>
<feature type="domain" description="G-protein coupled receptors family 1 profile" evidence="11">
    <location>
        <begin position="38"/>
        <end position="462"/>
    </location>
</feature>
<name>A0A7M5UVV7_9CNID</name>
<feature type="transmembrane region" description="Helical" evidence="10">
    <location>
        <begin position="443"/>
        <end position="465"/>
    </location>
</feature>
<keyword evidence="13" id="KW-1185">Reference proteome</keyword>
<accession>A0A7M5UVV7</accession>
<dbReference type="PROSITE" id="PS50262">
    <property type="entry name" value="G_PROTEIN_RECEP_F1_2"/>
    <property type="match status" value="1"/>
</dbReference>
<dbReference type="InterPro" id="IPR017452">
    <property type="entry name" value="GPCR_Rhodpsn_7TM"/>
</dbReference>
<dbReference type="OrthoDB" id="10071887at2759"/>
<comment type="similarity">
    <text evidence="9">Belongs to the G-protein coupled receptor 1 family.</text>
</comment>
<protein>
    <recommendedName>
        <fullName evidence="11">G-protein coupled receptors family 1 profile domain-containing protein</fullName>
    </recommendedName>
</protein>
<keyword evidence="8 9" id="KW-0807">Transducer</keyword>
<dbReference type="Pfam" id="PF00001">
    <property type="entry name" value="7tm_1"/>
    <property type="match status" value="1"/>
</dbReference>
<dbReference type="GO" id="GO:0004930">
    <property type="term" value="F:G protein-coupled receptor activity"/>
    <property type="evidence" value="ECO:0007669"/>
    <property type="project" value="UniProtKB-KW"/>
</dbReference>